<proteinExistence type="predicted"/>
<accession>A0A562TF81</accession>
<dbReference type="OrthoDB" id="1488805at2"/>
<gene>
    <name evidence="2" type="ORF">LX66_1528</name>
</gene>
<dbReference type="Pfam" id="PF19783">
    <property type="entry name" value="DUF6268"/>
    <property type="match status" value="1"/>
</dbReference>
<evidence type="ECO:0000313" key="3">
    <source>
        <dbReference type="Proteomes" id="UP000316778"/>
    </source>
</evidence>
<organism evidence="2 3">
    <name type="scientific">Chitinophaga japonensis</name>
    <name type="common">Flexibacter japonensis</name>
    <dbReference type="NCBI Taxonomy" id="104662"/>
    <lineage>
        <taxon>Bacteria</taxon>
        <taxon>Pseudomonadati</taxon>
        <taxon>Bacteroidota</taxon>
        <taxon>Chitinophagia</taxon>
        <taxon>Chitinophagales</taxon>
        <taxon>Chitinophagaceae</taxon>
        <taxon>Chitinophaga</taxon>
    </lineage>
</organism>
<comment type="caution">
    <text evidence="2">The sequence shown here is derived from an EMBL/GenBank/DDBJ whole genome shotgun (WGS) entry which is preliminary data.</text>
</comment>
<dbReference type="AlphaFoldDB" id="A0A562TF81"/>
<evidence type="ECO:0000259" key="1">
    <source>
        <dbReference type="Pfam" id="PF19783"/>
    </source>
</evidence>
<dbReference type="RefSeq" id="WP_145711420.1">
    <property type="nucleotide sequence ID" value="NZ_BAAAFY010000001.1"/>
</dbReference>
<dbReference type="SUPFAM" id="SSF56935">
    <property type="entry name" value="Porins"/>
    <property type="match status" value="1"/>
</dbReference>
<evidence type="ECO:0000313" key="2">
    <source>
        <dbReference type="EMBL" id="TWI92145.1"/>
    </source>
</evidence>
<protein>
    <recommendedName>
        <fullName evidence="1">DUF6268 domain-containing protein</fullName>
    </recommendedName>
</protein>
<dbReference type="EMBL" id="VLLG01000002">
    <property type="protein sequence ID" value="TWI92145.1"/>
    <property type="molecule type" value="Genomic_DNA"/>
</dbReference>
<reference evidence="2 3" key="1">
    <citation type="journal article" date="2013" name="Stand. Genomic Sci.">
        <title>Genomic Encyclopedia of Type Strains, Phase I: The one thousand microbial genomes (KMG-I) project.</title>
        <authorList>
            <person name="Kyrpides N.C."/>
            <person name="Woyke T."/>
            <person name="Eisen J.A."/>
            <person name="Garrity G."/>
            <person name="Lilburn T.G."/>
            <person name="Beck B.J."/>
            <person name="Whitman W.B."/>
            <person name="Hugenholtz P."/>
            <person name="Klenk H.P."/>
        </authorList>
    </citation>
    <scope>NUCLEOTIDE SEQUENCE [LARGE SCALE GENOMIC DNA]</scope>
    <source>
        <strain evidence="2 3">DSM 13484</strain>
    </source>
</reference>
<name>A0A562TF81_CHIJA</name>
<dbReference type="Proteomes" id="UP000316778">
    <property type="component" value="Unassembled WGS sequence"/>
</dbReference>
<feature type="domain" description="DUF6268" evidence="1">
    <location>
        <begin position="68"/>
        <end position="247"/>
    </location>
</feature>
<sequence length="293" mass="33767">MKQLFCLLSGLMIPYCSYAQDKELLHISWQYAPFRYQDTAMHTQSLQLRAGFPLYHKGRHLLAGTVSYRNIYFHGLGKELDMPLHGVGLGLAWLYRVDEKHSLSMFSQTGVFSDMKDLSGEDMRIGLGFRYSARHSERLRYGFGLAYARQFFGNQVVPFLEIDYRFTERLRLYGQIPVRPRLEYTLSSRAKMGAGLQMDVSSYRLSASADASGWIKTTQWAMQGYYQHRLSGRWQVQGSAGLIFRQQFERYADDSPHNWTLFSIPLGDRPAAVQSVQQRGLLLQISLLYSLPE</sequence>
<dbReference type="InterPro" id="IPR046235">
    <property type="entry name" value="DUF6268"/>
</dbReference>
<keyword evidence="3" id="KW-1185">Reference proteome</keyword>